<feature type="chain" id="PRO_5022185040" evidence="4">
    <location>
        <begin position="32"/>
        <end position="875"/>
    </location>
</feature>
<dbReference type="AlphaFoldDB" id="A0A517TBD9"/>
<evidence type="ECO:0000256" key="2">
    <source>
        <dbReference type="ARBA" id="ARBA00022803"/>
    </source>
</evidence>
<dbReference type="PANTHER" id="PTHR12697">
    <property type="entry name" value="PBS LYASE HEAT-LIKE PROTEIN"/>
    <property type="match status" value="1"/>
</dbReference>
<accession>A0A517TBD9</accession>
<evidence type="ECO:0000313" key="5">
    <source>
        <dbReference type="EMBL" id="QDT65689.1"/>
    </source>
</evidence>
<keyword evidence="2 3" id="KW-0802">TPR repeat</keyword>
<dbReference type="InterPro" id="IPR016024">
    <property type="entry name" value="ARM-type_fold"/>
</dbReference>
<dbReference type="Pfam" id="PF07719">
    <property type="entry name" value="TPR_2"/>
    <property type="match status" value="1"/>
</dbReference>
<dbReference type="NCBIfam" id="NF047558">
    <property type="entry name" value="TPR_END_plus"/>
    <property type="match status" value="1"/>
</dbReference>
<feature type="repeat" description="TPR" evidence="3">
    <location>
        <begin position="726"/>
        <end position="759"/>
    </location>
</feature>
<dbReference type="InterPro" id="IPR019734">
    <property type="entry name" value="TPR_rpt"/>
</dbReference>
<dbReference type="SMART" id="SM00028">
    <property type="entry name" value="TPR"/>
    <property type="match status" value="1"/>
</dbReference>
<dbReference type="GO" id="GO:0016829">
    <property type="term" value="F:lyase activity"/>
    <property type="evidence" value="ECO:0007669"/>
    <property type="project" value="UniProtKB-KW"/>
</dbReference>
<dbReference type="Proteomes" id="UP000319976">
    <property type="component" value="Chromosome"/>
</dbReference>
<protein>
    <submittedName>
        <fullName evidence="5">PBS lyase HEAT-like repeat protein</fullName>
    </submittedName>
</protein>
<sequence length="875" mass="97227" precursor="true">MSFRRNTVFSHIRHSLVVCMFLSGMAGLLNAAESNATPKIAEGDTRNSAVPHIEVEESFLGQYRVNRVQNRYFTLQLKFSNPTGSPVELDVESLKLKANEQVLPVGDGKSAGVQGIRLGHKYLPTNKLLSEGKLKIDPGKSETREFGFYGIAGQVGVPALSLTFKFDEYPAQTIDLVALAAERLHLETELIGPNNILALLTVHGELTHLGTKVLVDKLVELIDDDVQRFVVRWPEFDNSKRPSSVQWLINATNNLGTPYNDSSHPVLPSGIMDLQLSGIPDGSASKQKYPDLTPGYHVHEKDQAAVAEALRSVVQRLPAEEIRRAISEGHSLVRPPCVLFGGSRLGDPKLLMKLTDDSDQAMRLSAIHALRHYGEDEVIEHLVQLAKSANQDIATAALDSLAGSRYAKAHFRLLELLEAGTAASQRETMQTLSRHPRPLWSEMVYDIATDQRSEVRGDAIRTLARVGHPQLDELMEEVLFGRDVSLGRIVFAELASRDDPWAEELAIRYTLKHLQKQPPTSDMQKIIHESRDPRFIEPLHQLFNKQKPGSRGVLITHLGVIGDMNTANLLADNYSKMSNDEKVRALRTLSQLDSPRLLDISAEAIESKNSSEAQTATRGLQTLGSPQAVDLLANALRESKNASVWSSAASALANIGSPKARAVLLEVMNSAMKDKQRRVAMYYQQLQQRSPAMRLVVDASQSVTDQKWDRAEEIYTHAVEIDPLLSRAWSGRAHVRYQLEKFEDARDDYREALKTDPFNGIAITGLAIMTVQLDGDIETAISLVNEHEDHFSQDPLFAYNTACVYGVALKRFAGSQKEDEQLDEAVELDYQNKALALLSKSIELGFSEIDWMKQDPDLELLRDLPGFQALTRDAP</sequence>
<proteinExistence type="predicted"/>
<dbReference type="PROSITE" id="PS50005">
    <property type="entry name" value="TPR"/>
    <property type="match status" value="1"/>
</dbReference>
<dbReference type="Gene3D" id="1.25.10.10">
    <property type="entry name" value="Leucine-rich Repeat Variant"/>
    <property type="match status" value="2"/>
</dbReference>
<evidence type="ECO:0000256" key="3">
    <source>
        <dbReference type="PROSITE-ProRule" id="PRU00339"/>
    </source>
</evidence>
<keyword evidence="1" id="KW-0677">Repeat</keyword>
<dbReference type="InterPro" id="IPR013105">
    <property type="entry name" value="TPR_2"/>
</dbReference>
<dbReference type="RefSeq" id="WP_197439626.1">
    <property type="nucleotide sequence ID" value="NZ_CP036316.1"/>
</dbReference>
<keyword evidence="6" id="KW-1185">Reference proteome</keyword>
<dbReference type="SUPFAM" id="SSF48452">
    <property type="entry name" value="TPR-like"/>
    <property type="match status" value="1"/>
</dbReference>
<keyword evidence="5" id="KW-0456">Lyase</keyword>
<dbReference type="GO" id="GO:0016491">
    <property type="term" value="F:oxidoreductase activity"/>
    <property type="evidence" value="ECO:0007669"/>
    <property type="project" value="TreeGrafter"/>
</dbReference>
<dbReference type="EMBL" id="CP036316">
    <property type="protein sequence ID" value="QDT65689.1"/>
    <property type="molecule type" value="Genomic_DNA"/>
</dbReference>
<dbReference type="InterPro" id="IPR011990">
    <property type="entry name" value="TPR-like_helical_dom_sf"/>
</dbReference>
<dbReference type="InterPro" id="IPR011989">
    <property type="entry name" value="ARM-like"/>
</dbReference>
<gene>
    <name evidence="5" type="ORF">V22_29490</name>
</gene>
<feature type="signal peptide" evidence="4">
    <location>
        <begin position="1"/>
        <end position="31"/>
    </location>
</feature>
<dbReference type="PANTHER" id="PTHR12697:SF38">
    <property type="entry name" value="PBS LYASE HEAT DOMAIN PROTEIN REPEAT-CONTAINING PROTEIN"/>
    <property type="match status" value="1"/>
</dbReference>
<evidence type="ECO:0000256" key="4">
    <source>
        <dbReference type="SAM" id="SignalP"/>
    </source>
</evidence>
<dbReference type="SUPFAM" id="SSF48371">
    <property type="entry name" value="ARM repeat"/>
    <property type="match status" value="1"/>
</dbReference>
<organism evidence="5 6">
    <name type="scientific">Calycomorphotria hydatis</name>
    <dbReference type="NCBI Taxonomy" id="2528027"/>
    <lineage>
        <taxon>Bacteria</taxon>
        <taxon>Pseudomonadati</taxon>
        <taxon>Planctomycetota</taxon>
        <taxon>Planctomycetia</taxon>
        <taxon>Planctomycetales</taxon>
        <taxon>Planctomycetaceae</taxon>
        <taxon>Calycomorphotria</taxon>
    </lineage>
</organism>
<keyword evidence="4" id="KW-0732">Signal</keyword>
<name>A0A517TBD9_9PLAN</name>
<dbReference type="KEGG" id="chya:V22_29490"/>
<evidence type="ECO:0000313" key="6">
    <source>
        <dbReference type="Proteomes" id="UP000319976"/>
    </source>
</evidence>
<reference evidence="5 6" key="1">
    <citation type="submission" date="2019-02" db="EMBL/GenBank/DDBJ databases">
        <title>Deep-cultivation of Planctomycetes and their phenomic and genomic characterization uncovers novel biology.</title>
        <authorList>
            <person name="Wiegand S."/>
            <person name="Jogler M."/>
            <person name="Boedeker C."/>
            <person name="Pinto D."/>
            <person name="Vollmers J."/>
            <person name="Rivas-Marin E."/>
            <person name="Kohn T."/>
            <person name="Peeters S.H."/>
            <person name="Heuer A."/>
            <person name="Rast P."/>
            <person name="Oberbeckmann S."/>
            <person name="Bunk B."/>
            <person name="Jeske O."/>
            <person name="Meyerdierks A."/>
            <person name="Storesund J.E."/>
            <person name="Kallscheuer N."/>
            <person name="Luecker S."/>
            <person name="Lage O.M."/>
            <person name="Pohl T."/>
            <person name="Merkel B.J."/>
            <person name="Hornburger P."/>
            <person name="Mueller R.-W."/>
            <person name="Bruemmer F."/>
            <person name="Labrenz M."/>
            <person name="Spormann A.M."/>
            <person name="Op den Camp H."/>
            <person name="Overmann J."/>
            <person name="Amann R."/>
            <person name="Jetten M.S.M."/>
            <person name="Mascher T."/>
            <person name="Medema M.H."/>
            <person name="Devos D.P."/>
            <person name="Kaster A.-K."/>
            <person name="Ovreas L."/>
            <person name="Rohde M."/>
            <person name="Galperin M.Y."/>
            <person name="Jogler C."/>
        </authorList>
    </citation>
    <scope>NUCLEOTIDE SEQUENCE [LARGE SCALE GENOMIC DNA]</scope>
    <source>
        <strain evidence="5 6">V22</strain>
    </source>
</reference>
<evidence type="ECO:0000256" key="1">
    <source>
        <dbReference type="ARBA" id="ARBA00022737"/>
    </source>
</evidence>
<dbReference type="Gene3D" id="1.25.40.10">
    <property type="entry name" value="Tetratricopeptide repeat domain"/>
    <property type="match status" value="1"/>
</dbReference>
<dbReference type="Pfam" id="PF13646">
    <property type="entry name" value="HEAT_2"/>
    <property type="match status" value="2"/>
</dbReference>